<evidence type="ECO:0000313" key="1">
    <source>
        <dbReference type="EMBL" id="GAA0755512.1"/>
    </source>
</evidence>
<gene>
    <name evidence="1" type="ORF">GCM10009107_33070</name>
</gene>
<sequence>MNGDMTRQNRPTDTAAVLGAIQQAGEAVLGLTHGLAEVELLASGTKRGEVARQLGLLATALRHLPRDAMRSMPEIDWAGWRGMASSLDQLGGLARDEALWFGAHSLVPATLSTLQQYRATRPELFNYWN</sequence>
<keyword evidence="2" id="KW-1185">Reference proteome</keyword>
<name>A0ABP3VF90_9BURK</name>
<dbReference type="Proteomes" id="UP001500279">
    <property type="component" value="Unassembled WGS sequence"/>
</dbReference>
<protein>
    <submittedName>
        <fullName evidence="1">Uncharacterized protein</fullName>
    </submittedName>
</protein>
<evidence type="ECO:0000313" key="2">
    <source>
        <dbReference type="Proteomes" id="UP001500279"/>
    </source>
</evidence>
<dbReference type="RefSeq" id="WP_170200730.1">
    <property type="nucleotide sequence ID" value="NZ_VIDT01000023.1"/>
</dbReference>
<proteinExistence type="predicted"/>
<organism evidence="1 2">
    <name type="scientific">Ideonella azotifigens</name>
    <dbReference type="NCBI Taxonomy" id="513160"/>
    <lineage>
        <taxon>Bacteria</taxon>
        <taxon>Pseudomonadati</taxon>
        <taxon>Pseudomonadota</taxon>
        <taxon>Betaproteobacteria</taxon>
        <taxon>Burkholderiales</taxon>
        <taxon>Sphaerotilaceae</taxon>
        <taxon>Ideonella</taxon>
    </lineage>
</organism>
<dbReference type="EMBL" id="BAAAEW010000022">
    <property type="protein sequence ID" value="GAA0755512.1"/>
    <property type="molecule type" value="Genomic_DNA"/>
</dbReference>
<accession>A0ABP3VF90</accession>
<reference evidence="2" key="1">
    <citation type="journal article" date="2019" name="Int. J. Syst. Evol. Microbiol.">
        <title>The Global Catalogue of Microorganisms (GCM) 10K type strain sequencing project: providing services to taxonomists for standard genome sequencing and annotation.</title>
        <authorList>
            <consortium name="The Broad Institute Genomics Platform"/>
            <consortium name="The Broad Institute Genome Sequencing Center for Infectious Disease"/>
            <person name="Wu L."/>
            <person name="Ma J."/>
        </authorList>
    </citation>
    <scope>NUCLEOTIDE SEQUENCE [LARGE SCALE GENOMIC DNA]</scope>
    <source>
        <strain evidence="2">JCM 15503</strain>
    </source>
</reference>
<comment type="caution">
    <text evidence="1">The sequence shown here is derived from an EMBL/GenBank/DDBJ whole genome shotgun (WGS) entry which is preliminary data.</text>
</comment>